<evidence type="ECO:0000313" key="3">
    <source>
        <dbReference type="Proteomes" id="UP000016928"/>
    </source>
</evidence>
<gene>
    <name evidence="2" type="ORF">FOC1_g10009328</name>
</gene>
<feature type="compositionally biased region" description="Polar residues" evidence="1">
    <location>
        <begin position="48"/>
        <end position="59"/>
    </location>
</feature>
<evidence type="ECO:0000256" key="1">
    <source>
        <dbReference type="SAM" id="MobiDB-lite"/>
    </source>
</evidence>
<reference evidence="3" key="1">
    <citation type="submission" date="2012-09" db="EMBL/GenBank/DDBJ databases">
        <title>Genome sequencing and comparative transcriptomics of race 1 and race 4 of banana pathogen: Fusarium oxysporum f. sp. cubense.</title>
        <authorList>
            <person name="Fang X."/>
            <person name="Huang J."/>
        </authorList>
    </citation>
    <scope>NUCLEOTIDE SEQUENCE [LARGE SCALE GENOMIC DNA]</scope>
    <source>
        <strain evidence="3">race 1</strain>
    </source>
</reference>
<dbReference type="AlphaFoldDB" id="N4UIF5"/>
<accession>N4UIF5</accession>
<reference evidence="3" key="2">
    <citation type="journal article" date="2014" name="PLoS ONE">
        <title>Genome and Transcriptome Analysis of the Fungal Pathogen Fusarium oxysporum f. sp. cubense Causing Banana Vascular Wilt Disease.</title>
        <authorList>
            <person name="Guo L."/>
            <person name="Han L."/>
            <person name="Yang L."/>
            <person name="Zeng H."/>
            <person name="Fan D."/>
            <person name="Zhu Y."/>
            <person name="Feng Y."/>
            <person name="Wang G."/>
            <person name="Peng C."/>
            <person name="Jiang X."/>
            <person name="Zhou D."/>
            <person name="Ni P."/>
            <person name="Liang C."/>
            <person name="Liu L."/>
            <person name="Wang J."/>
            <person name="Mao C."/>
            <person name="Fang X."/>
            <person name="Peng M."/>
            <person name="Huang J."/>
        </authorList>
    </citation>
    <scope>NUCLEOTIDE SEQUENCE [LARGE SCALE GENOMIC DNA]</scope>
    <source>
        <strain evidence="3">race 1</strain>
    </source>
</reference>
<dbReference type="HOGENOM" id="CLU_1464628_0_0_1"/>
<dbReference type="Proteomes" id="UP000016928">
    <property type="component" value="Unassembled WGS sequence"/>
</dbReference>
<evidence type="ECO:0000313" key="2">
    <source>
        <dbReference type="EMBL" id="ENH69825.1"/>
    </source>
</evidence>
<dbReference type="EMBL" id="KB730215">
    <property type="protein sequence ID" value="ENH69825.1"/>
    <property type="molecule type" value="Genomic_DNA"/>
</dbReference>
<organism evidence="2 3">
    <name type="scientific">Fusarium oxysporum f. sp. cubense (strain race 1)</name>
    <name type="common">Panama disease fungus</name>
    <dbReference type="NCBI Taxonomy" id="1229664"/>
    <lineage>
        <taxon>Eukaryota</taxon>
        <taxon>Fungi</taxon>
        <taxon>Dikarya</taxon>
        <taxon>Ascomycota</taxon>
        <taxon>Pezizomycotina</taxon>
        <taxon>Sordariomycetes</taxon>
        <taxon>Hypocreomycetidae</taxon>
        <taxon>Hypocreales</taxon>
        <taxon>Nectriaceae</taxon>
        <taxon>Fusarium</taxon>
        <taxon>Fusarium oxysporum species complex</taxon>
    </lineage>
</organism>
<sequence>PSSTESSAVTASTTFTHTSFSLHIITSRPNHALPSRFSSPSPEPHPSLVSSPSENTPKPTSIKPPPVACLKPSEILSDLSFRVYYVAKATNFIRELCKTGDGDWFVGALSAKGETFKIRGGTSISASVHAEQYGNKYDLRVFVSEEGKVNVNDLPQIAVLKYVRNGVSDNTVWDSSYITEKVKRY</sequence>
<dbReference type="VEuPathDB" id="FungiDB:FOC1_g10009328"/>
<proteinExistence type="predicted"/>
<protein>
    <submittedName>
        <fullName evidence="2">Uncharacterized protein</fullName>
    </submittedName>
</protein>
<dbReference type="OrthoDB" id="4652505at2759"/>
<name>N4UIF5_FUSC1</name>
<feature type="non-terminal residue" evidence="2">
    <location>
        <position position="1"/>
    </location>
</feature>
<dbReference type="Gene3D" id="2.40.128.190">
    <property type="match status" value="1"/>
</dbReference>
<feature type="region of interest" description="Disordered" evidence="1">
    <location>
        <begin position="31"/>
        <end position="65"/>
    </location>
</feature>